<evidence type="ECO:0000313" key="2">
    <source>
        <dbReference type="EMBL" id="MDB6178083.1"/>
    </source>
</evidence>
<accession>A0ABT4ZFG0</accession>
<protein>
    <submittedName>
        <fullName evidence="2">Uncharacterized protein</fullName>
    </submittedName>
</protein>
<organism evidence="2 3">
    <name type="scientific">Paracoccus onchidii</name>
    <dbReference type="NCBI Taxonomy" id="3017813"/>
    <lineage>
        <taxon>Bacteria</taxon>
        <taxon>Pseudomonadati</taxon>
        <taxon>Pseudomonadota</taxon>
        <taxon>Alphaproteobacteria</taxon>
        <taxon>Rhodobacterales</taxon>
        <taxon>Paracoccaceae</taxon>
        <taxon>Paracoccus</taxon>
    </lineage>
</organism>
<feature type="compositionally biased region" description="Basic and acidic residues" evidence="1">
    <location>
        <begin position="99"/>
        <end position="115"/>
    </location>
</feature>
<reference evidence="2" key="1">
    <citation type="submission" date="2022-12" db="EMBL/GenBank/DDBJ databases">
        <title>Paracoccus onchidii sp. nov., isolated from a marine invertebrate from the South China Sea.</title>
        <authorList>
            <person name="Xu S."/>
            <person name="Liu Z."/>
            <person name="Xu Y."/>
        </authorList>
    </citation>
    <scope>NUCLEOTIDE SEQUENCE</scope>
    <source>
        <strain evidence="2">Z330</strain>
    </source>
</reference>
<feature type="non-terminal residue" evidence="2">
    <location>
        <position position="1"/>
    </location>
</feature>
<sequence length="187" mass="21445">SIPEMSHKASSQTVRSVPFLRPRRLGEAVFTDRQQKPQEENSHESQEKYQAPENKQTFMKKNPRHQHAKPPATAQSKRRQTHPKTPRNPTKHSKCWQKHTPDPKADQQNQRESENARQPSKQTATRANAAKTHPLIKNPCHIAEIRDQDNRSANASRLAPWIQIFPGRSVRQIPDTGDCSSLRRSFG</sequence>
<evidence type="ECO:0000256" key="1">
    <source>
        <dbReference type="SAM" id="MobiDB-lite"/>
    </source>
</evidence>
<comment type="caution">
    <text evidence="2">The sequence shown here is derived from an EMBL/GenBank/DDBJ whole genome shotgun (WGS) entry which is preliminary data.</text>
</comment>
<feature type="region of interest" description="Disordered" evidence="1">
    <location>
        <begin position="1"/>
        <end position="154"/>
    </location>
</feature>
<dbReference type="EMBL" id="JAQBIE010000013">
    <property type="protein sequence ID" value="MDB6178083.1"/>
    <property type="molecule type" value="Genomic_DNA"/>
</dbReference>
<feature type="compositionally biased region" description="Polar residues" evidence="1">
    <location>
        <begin position="116"/>
        <end position="126"/>
    </location>
</feature>
<gene>
    <name evidence="2" type="ORF">PAF17_11290</name>
</gene>
<keyword evidence="3" id="KW-1185">Reference proteome</keyword>
<feature type="compositionally biased region" description="Basic residues" evidence="1">
    <location>
        <begin position="76"/>
        <end position="97"/>
    </location>
</feature>
<dbReference type="RefSeq" id="WP_271889206.1">
    <property type="nucleotide sequence ID" value="NZ_JAQBIE010000013.1"/>
</dbReference>
<name>A0ABT4ZFG0_9RHOB</name>
<proteinExistence type="predicted"/>
<dbReference type="Proteomes" id="UP001165641">
    <property type="component" value="Unassembled WGS sequence"/>
</dbReference>
<feature type="compositionally biased region" description="Basic and acidic residues" evidence="1">
    <location>
        <begin position="33"/>
        <end position="47"/>
    </location>
</feature>
<evidence type="ECO:0000313" key="3">
    <source>
        <dbReference type="Proteomes" id="UP001165641"/>
    </source>
</evidence>